<feature type="short sequence motif" description="'HIGH' region" evidence="7">
    <location>
        <begin position="8"/>
        <end position="18"/>
    </location>
</feature>
<dbReference type="GO" id="GO:0006424">
    <property type="term" value="P:glutamyl-tRNA aminoacylation"/>
    <property type="evidence" value="ECO:0007669"/>
    <property type="project" value="UniProtKB-UniRule"/>
</dbReference>
<dbReference type="GO" id="GO:0008270">
    <property type="term" value="F:zinc ion binding"/>
    <property type="evidence" value="ECO:0007669"/>
    <property type="project" value="InterPro"/>
</dbReference>
<dbReference type="Gene3D" id="3.40.50.620">
    <property type="entry name" value="HUPs"/>
    <property type="match status" value="1"/>
</dbReference>
<evidence type="ECO:0000256" key="7">
    <source>
        <dbReference type="HAMAP-Rule" id="MF_00022"/>
    </source>
</evidence>
<dbReference type="FunFam" id="3.40.50.620:FF:000045">
    <property type="entry name" value="Glutamate--tRNA ligase, mitochondrial"/>
    <property type="match status" value="1"/>
</dbReference>
<comment type="caution">
    <text evidence="7">Lacks conserved residue(s) required for the propagation of feature annotation.</text>
</comment>
<feature type="domain" description="Aminoacyl-tRNA synthetase class I anticodon-binding" evidence="9">
    <location>
        <begin position="332"/>
        <end position="473"/>
    </location>
</feature>
<evidence type="ECO:0000256" key="5">
    <source>
        <dbReference type="ARBA" id="ARBA00022917"/>
    </source>
</evidence>
<keyword evidence="2 7" id="KW-0436">Ligase</keyword>
<dbReference type="InterPro" id="IPR014729">
    <property type="entry name" value="Rossmann-like_a/b/a_fold"/>
</dbReference>
<accession>A0A9D1N4B2</accession>
<comment type="subunit">
    <text evidence="7">Monomer.</text>
</comment>
<dbReference type="InterPro" id="IPR020751">
    <property type="entry name" value="aa-tRNA-synth_I_codon-bd_sub2"/>
</dbReference>
<protein>
    <recommendedName>
        <fullName evidence="7">Glutamate--tRNA ligase</fullName>
        <ecNumber evidence="7">6.1.1.17</ecNumber>
    </recommendedName>
    <alternativeName>
        <fullName evidence="7">Glutamyl-tRNA synthetase</fullName>
        <shortName evidence="7">GluRS</shortName>
    </alternativeName>
</protein>
<keyword evidence="5 7" id="KW-0648">Protein biosynthesis</keyword>
<reference evidence="10" key="2">
    <citation type="journal article" date="2021" name="PeerJ">
        <title>Extensive microbial diversity within the chicken gut microbiome revealed by metagenomics and culture.</title>
        <authorList>
            <person name="Gilroy R."/>
            <person name="Ravi A."/>
            <person name="Getino M."/>
            <person name="Pursley I."/>
            <person name="Horton D.L."/>
            <person name="Alikhan N.F."/>
            <person name="Baker D."/>
            <person name="Gharbi K."/>
            <person name="Hall N."/>
            <person name="Watson M."/>
            <person name="Adriaenssens E.M."/>
            <person name="Foster-Nyarko E."/>
            <person name="Jarju S."/>
            <person name="Secka A."/>
            <person name="Antonio M."/>
            <person name="Oren A."/>
            <person name="Chaudhuri R.R."/>
            <person name="La Ragione R."/>
            <person name="Hildebrand F."/>
            <person name="Pallen M.J."/>
        </authorList>
    </citation>
    <scope>NUCLEOTIDE SEQUENCE</scope>
    <source>
        <strain evidence="10">ChiGjej2B2-16831</strain>
    </source>
</reference>
<dbReference type="InterPro" id="IPR008925">
    <property type="entry name" value="aa_tRNA-synth_I_cd-bd_sf"/>
</dbReference>
<evidence type="ECO:0000256" key="2">
    <source>
        <dbReference type="ARBA" id="ARBA00022598"/>
    </source>
</evidence>
<dbReference type="Gene3D" id="1.10.10.350">
    <property type="match status" value="1"/>
</dbReference>
<organism evidence="10 11">
    <name type="scientific">Candidatus Aphodomorpha intestinavium</name>
    <dbReference type="NCBI Taxonomy" id="2840672"/>
    <lineage>
        <taxon>Bacteria</taxon>
        <taxon>Bacillati</taxon>
        <taxon>Bacillota</taxon>
        <taxon>Clostridia</taxon>
        <taxon>Eubacteriales</taxon>
        <taxon>Candidatus Aphodomorpha</taxon>
    </lineage>
</organism>
<evidence type="ECO:0000313" key="11">
    <source>
        <dbReference type="Proteomes" id="UP000824128"/>
    </source>
</evidence>
<keyword evidence="7" id="KW-0963">Cytoplasm</keyword>
<dbReference type="InterPro" id="IPR001412">
    <property type="entry name" value="aa-tRNA-synth_I_CS"/>
</dbReference>
<dbReference type="GO" id="GO:0000049">
    <property type="term" value="F:tRNA binding"/>
    <property type="evidence" value="ECO:0007669"/>
    <property type="project" value="InterPro"/>
</dbReference>
<dbReference type="InterPro" id="IPR049940">
    <property type="entry name" value="GluQ/Sye"/>
</dbReference>
<dbReference type="PROSITE" id="PS00178">
    <property type="entry name" value="AA_TRNA_LIGASE_I"/>
    <property type="match status" value="1"/>
</dbReference>
<dbReference type="AlphaFoldDB" id="A0A9D1N4B2"/>
<keyword evidence="3 7" id="KW-0547">Nucleotide-binding</keyword>
<evidence type="ECO:0000256" key="3">
    <source>
        <dbReference type="ARBA" id="ARBA00022741"/>
    </source>
</evidence>
<evidence type="ECO:0000256" key="6">
    <source>
        <dbReference type="ARBA" id="ARBA00023146"/>
    </source>
</evidence>
<comment type="similarity">
    <text evidence="1 7">Belongs to the class-I aminoacyl-tRNA synthetase family. Glutamate--tRNA ligase type 1 subfamily.</text>
</comment>
<comment type="subcellular location">
    <subcellularLocation>
        <location evidence="7">Cytoplasm</location>
    </subcellularLocation>
</comment>
<dbReference type="EC" id="6.1.1.17" evidence="7"/>
<dbReference type="PANTHER" id="PTHR43311">
    <property type="entry name" value="GLUTAMATE--TRNA LIGASE"/>
    <property type="match status" value="1"/>
</dbReference>
<dbReference type="Pfam" id="PF00749">
    <property type="entry name" value="tRNA-synt_1c"/>
    <property type="match status" value="1"/>
</dbReference>
<dbReference type="InterPro" id="IPR045462">
    <property type="entry name" value="aa-tRNA-synth_I_cd-bd"/>
</dbReference>
<dbReference type="CDD" id="cd00808">
    <property type="entry name" value="GluRS_core"/>
    <property type="match status" value="1"/>
</dbReference>
<gene>
    <name evidence="7" type="primary">gltX</name>
    <name evidence="10" type="ORF">IAD24_04960</name>
</gene>
<evidence type="ECO:0000256" key="4">
    <source>
        <dbReference type="ARBA" id="ARBA00022840"/>
    </source>
</evidence>
<feature type="binding site" evidence="7">
    <location>
        <position position="252"/>
    </location>
    <ligand>
        <name>ATP</name>
        <dbReference type="ChEBI" id="CHEBI:30616"/>
    </ligand>
</feature>
<dbReference type="InterPro" id="IPR000924">
    <property type="entry name" value="Glu/Gln-tRNA-synth"/>
</dbReference>
<dbReference type="GO" id="GO:0004818">
    <property type="term" value="F:glutamate-tRNA ligase activity"/>
    <property type="evidence" value="ECO:0007669"/>
    <property type="project" value="UniProtKB-UniRule"/>
</dbReference>
<feature type="domain" description="Glutamyl/glutaminyl-tRNA synthetase class Ib catalytic" evidence="8">
    <location>
        <begin position="1"/>
        <end position="318"/>
    </location>
</feature>
<evidence type="ECO:0000313" key="10">
    <source>
        <dbReference type="EMBL" id="HIU94492.1"/>
    </source>
</evidence>
<dbReference type="PANTHER" id="PTHR43311:SF2">
    <property type="entry name" value="GLUTAMATE--TRNA LIGASE, MITOCHONDRIAL-RELATED"/>
    <property type="match status" value="1"/>
</dbReference>
<comment type="catalytic activity">
    <reaction evidence="7">
        <text>tRNA(Glu) + L-glutamate + ATP = L-glutamyl-tRNA(Glu) + AMP + diphosphate</text>
        <dbReference type="Rhea" id="RHEA:23540"/>
        <dbReference type="Rhea" id="RHEA-COMP:9663"/>
        <dbReference type="Rhea" id="RHEA-COMP:9680"/>
        <dbReference type="ChEBI" id="CHEBI:29985"/>
        <dbReference type="ChEBI" id="CHEBI:30616"/>
        <dbReference type="ChEBI" id="CHEBI:33019"/>
        <dbReference type="ChEBI" id="CHEBI:78442"/>
        <dbReference type="ChEBI" id="CHEBI:78520"/>
        <dbReference type="ChEBI" id="CHEBI:456215"/>
        <dbReference type="EC" id="6.1.1.17"/>
    </reaction>
</comment>
<keyword evidence="4 7" id="KW-0067">ATP-binding</keyword>
<comment type="caution">
    <text evidence="10">The sequence shown here is derived from an EMBL/GenBank/DDBJ whole genome shotgun (WGS) entry which is preliminary data.</text>
</comment>
<dbReference type="Proteomes" id="UP000824128">
    <property type="component" value="Unassembled WGS sequence"/>
</dbReference>
<keyword evidence="6 7" id="KW-0030">Aminoacyl-tRNA synthetase</keyword>
<feature type="short sequence motif" description="'KMSKS' region" evidence="7">
    <location>
        <begin position="249"/>
        <end position="253"/>
    </location>
</feature>
<dbReference type="InterPro" id="IPR004527">
    <property type="entry name" value="Glu-tRNA-ligase_bac/mito"/>
</dbReference>
<reference evidence="10" key="1">
    <citation type="submission" date="2020-10" db="EMBL/GenBank/DDBJ databases">
        <authorList>
            <person name="Gilroy R."/>
        </authorList>
    </citation>
    <scope>NUCLEOTIDE SEQUENCE</scope>
    <source>
        <strain evidence="10">ChiGjej2B2-16831</strain>
    </source>
</reference>
<dbReference type="PRINTS" id="PR00987">
    <property type="entry name" value="TRNASYNTHGLU"/>
</dbReference>
<dbReference type="InterPro" id="IPR033910">
    <property type="entry name" value="GluRS_core"/>
</dbReference>
<sequence>MVRTRFAPSPTGYMHLGNLRSALYTWLYARHNGGRFILRIEDTDRGRYVEGAVEVIYRTLRSIGLDWDEGPDVGGDYGPYVQSERQALYLPYAERLVREGKAYYCFCTEEELDARRAAAAARGETFKYDKHCLRLPAEEVARRLAAGEPHVIRQNVPARGEASFDDVIYGHIAVDCADLDDMILIKADGMPTYNFANVIDDHTMGVTHVMRGNEYLASTPKYNLLYEAYGWEKPVYIHMTQIMRDATHKLSKRDGDAYFEDYLNKGYLAEAIVNYVALLGWNPGDEREFFTLPELVDAFSIEGMSKSPAIFDVNKLTWMNAEYIRRLTPEAFTEHAMPYYEQAGVARMDADILCRILQPRTEVFTQIPSMVDFLAALPAYDAALFTSKKSKTDPQVARDVLEAVLPALAALPAWTEAALHDTLLGLAEREGLKNGTLLWPVRIALAGRQVTPGGAIEIAALLGREESLRRLEARLARL</sequence>
<evidence type="ECO:0000259" key="8">
    <source>
        <dbReference type="Pfam" id="PF00749"/>
    </source>
</evidence>
<dbReference type="SUPFAM" id="SSF52374">
    <property type="entry name" value="Nucleotidylyl transferase"/>
    <property type="match status" value="1"/>
</dbReference>
<dbReference type="InterPro" id="IPR020058">
    <property type="entry name" value="Glu/Gln-tRNA-synth_Ib_cat-dom"/>
</dbReference>
<comment type="function">
    <text evidence="7">Catalyzes the attachment of glutamate to tRNA(Glu) in a two-step reaction: glutamate is first activated by ATP to form Glu-AMP and then transferred to the acceptor end of tRNA(Glu).</text>
</comment>
<dbReference type="EMBL" id="DVNZ01000155">
    <property type="protein sequence ID" value="HIU94492.1"/>
    <property type="molecule type" value="Genomic_DNA"/>
</dbReference>
<evidence type="ECO:0000259" key="9">
    <source>
        <dbReference type="Pfam" id="PF19269"/>
    </source>
</evidence>
<dbReference type="SUPFAM" id="SSF48163">
    <property type="entry name" value="An anticodon-binding domain of class I aminoacyl-tRNA synthetases"/>
    <property type="match status" value="1"/>
</dbReference>
<proteinExistence type="inferred from homology"/>
<name>A0A9D1N4B2_9FIRM</name>
<dbReference type="GO" id="GO:0005524">
    <property type="term" value="F:ATP binding"/>
    <property type="evidence" value="ECO:0007669"/>
    <property type="project" value="UniProtKB-UniRule"/>
</dbReference>
<dbReference type="HAMAP" id="MF_00022">
    <property type="entry name" value="Glu_tRNA_synth_type1"/>
    <property type="match status" value="1"/>
</dbReference>
<dbReference type="Pfam" id="PF19269">
    <property type="entry name" value="Anticodon_2"/>
    <property type="match status" value="1"/>
</dbReference>
<evidence type="ECO:0000256" key="1">
    <source>
        <dbReference type="ARBA" id="ARBA00007894"/>
    </source>
</evidence>
<dbReference type="GO" id="GO:0005829">
    <property type="term" value="C:cytosol"/>
    <property type="evidence" value="ECO:0007669"/>
    <property type="project" value="TreeGrafter"/>
</dbReference>
<dbReference type="NCBIfam" id="TIGR00464">
    <property type="entry name" value="gltX_bact"/>
    <property type="match status" value="1"/>
</dbReference>